<reference evidence="1 2" key="1">
    <citation type="journal article" date="2003" name="PLoS Biol.">
        <title>The genome sequence of Caenorhabditis briggsae: a platform for comparative genomics.</title>
        <authorList>
            <person name="Stein L.D."/>
            <person name="Bao Z."/>
            <person name="Blasiar D."/>
            <person name="Blumenthal T."/>
            <person name="Brent M.R."/>
            <person name="Chen N."/>
            <person name="Chinwalla A."/>
            <person name="Clarke L."/>
            <person name="Clee C."/>
            <person name="Coghlan A."/>
            <person name="Coulson A."/>
            <person name="D'Eustachio P."/>
            <person name="Fitch D.H."/>
            <person name="Fulton L.A."/>
            <person name="Fulton R.E."/>
            <person name="Griffiths-Jones S."/>
            <person name="Harris T.W."/>
            <person name="Hillier L.W."/>
            <person name="Kamath R."/>
            <person name="Kuwabara P.E."/>
            <person name="Mardis E.R."/>
            <person name="Marra M.A."/>
            <person name="Miner T.L."/>
            <person name="Minx P."/>
            <person name="Mullikin J.C."/>
            <person name="Plumb R.W."/>
            <person name="Rogers J."/>
            <person name="Schein J.E."/>
            <person name="Sohrmann M."/>
            <person name="Spieth J."/>
            <person name="Stajich J.E."/>
            <person name="Wei C."/>
            <person name="Willey D."/>
            <person name="Wilson R.K."/>
            <person name="Durbin R."/>
            <person name="Waterston R.H."/>
        </authorList>
    </citation>
    <scope>NUCLEOTIDE SEQUENCE [LARGE SCALE GENOMIC DNA]</scope>
    <source>
        <strain evidence="1 2">AF16</strain>
    </source>
</reference>
<keyword evidence="2" id="KW-1185">Reference proteome</keyword>
<accession>B6IK88</accession>
<organism evidence="1 2">
    <name type="scientific">Caenorhabditis briggsae</name>
    <dbReference type="NCBI Taxonomy" id="6238"/>
    <lineage>
        <taxon>Eukaryota</taxon>
        <taxon>Metazoa</taxon>
        <taxon>Ecdysozoa</taxon>
        <taxon>Nematoda</taxon>
        <taxon>Chromadorea</taxon>
        <taxon>Rhabditida</taxon>
        <taxon>Rhabditina</taxon>
        <taxon>Rhabditomorpha</taxon>
        <taxon>Rhabditoidea</taxon>
        <taxon>Rhabditidae</taxon>
        <taxon>Peloderinae</taxon>
        <taxon>Caenorhabditis</taxon>
    </lineage>
</organism>
<evidence type="ECO:0000313" key="3">
    <source>
        <dbReference type="WormBase" id="CBG27806"/>
    </source>
</evidence>
<proteinExistence type="predicted"/>
<dbReference type="AlphaFoldDB" id="B6IK88"/>
<dbReference type="GeneID" id="68919255"/>
<dbReference type="RefSeq" id="XP_045099877.1">
    <property type="nucleotide sequence ID" value="XM_045239971.1"/>
</dbReference>
<gene>
    <name evidence="1 3" type="ORF">CBG27806</name>
    <name evidence="1" type="ORF">CBG_27806</name>
</gene>
<dbReference type="KEGG" id="cbr:CBG_27806"/>
<reference evidence="1 2" key="2">
    <citation type="journal article" date="2011" name="PLoS Genet.">
        <title>Caenorhabditis briggsae recombinant inbred line genotypes reveal inter-strain incompatibility and the evolution of recombination.</title>
        <authorList>
            <person name="Ross J.A."/>
            <person name="Koboldt D.C."/>
            <person name="Staisch J.E."/>
            <person name="Chamberlin H.M."/>
            <person name="Gupta B.P."/>
            <person name="Miller R.D."/>
            <person name="Baird S.E."/>
            <person name="Haag E.S."/>
        </authorList>
    </citation>
    <scope>NUCLEOTIDE SEQUENCE [LARGE SCALE GENOMIC DNA]</scope>
    <source>
        <strain evidence="1 2">AF16</strain>
    </source>
</reference>
<evidence type="ECO:0000313" key="1">
    <source>
        <dbReference type="EMBL" id="CAS00318.1"/>
    </source>
</evidence>
<sequence>MAQVVREDAKFNPDNPRKLGYFICQMRELFLESNPNLTGNEQDRMHTILRSIVKASIHDTAKFIDDINSEVYHTKQESIESMHEFRRELQHFIERLEKKTHKNFNFTHEMYRLRVMFLDLKCAISIKKNEFLDLHETYNKQRSRIICDSWKTDIEYKGHIRRSEHFQTEVWIMLKSLKTQF</sequence>
<protein>
    <submittedName>
        <fullName evidence="1">Protein CBG27806</fullName>
    </submittedName>
</protein>
<dbReference type="WormBase" id="CBG27806">
    <property type="protein sequence ID" value="CBP32849"/>
    <property type="gene ID" value="WBGene00089220"/>
</dbReference>
<dbReference type="EMBL" id="HE600942">
    <property type="protein sequence ID" value="CAS00318.1"/>
    <property type="molecule type" value="Genomic_DNA"/>
</dbReference>
<dbReference type="CTD" id="68919255"/>
<dbReference type="InParanoid" id="B6IK88"/>
<name>B6IK88_CAEBR</name>
<dbReference type="HOGENOM" id="CLU_1490308_0_0_1"/>
<dbReference type="Proteomes" id="UP000008549">
    <property type="component" value="Unassembled WGS sequence"/>
</dbReference>
<evidence type="ECO:0000313" key="2">
    <source>
        <dbReference type="Proteomes" id="UP000008549"/>
    </source>
</evidence>